<dbReference type="GO" id="GO:0102559">
    <property type="term" value="F:peptide chain release factor N(5)-glutamine methyltransferase activity"/>
    <property type="evidence" value="ECO:0007669"/>
    <property type="project" value="UniProtKB-EC"/>
</dbReference>
<feature type="binding site" evidence="5">
    <location>
        <begin position="241"/>
        <end position="244"/>
    </location>
    <ligand>
        <name>substrate</name>
    </ligand>
</feature>
<dbReference type="KEGG" id="ima:PO878_18265"/>
<dbReference type="CDD" id="cd02440">
    <property type="entry name" value="AdoMet_MTases"/>
    <property type="match status" value="1"/>
</dbReference>
<feature type="binding site" evidence="5">
    <location>
        <position position="193"/>
    </location>
    <ligand>
        <name>S-adenosyl-L-methionine</name>
        <dbReference type="ChEBI" id="CHEBI:59789"/>
    </ligand>
</feature>
<dbReference type="EMBL" id="CP116942">
    <property type="protein sequence ID" value="WCO66446.1"/>
    <property type="molecule type" value="Genomic_DNA"/>
</dbReference>
<dbReference type="RefSeq" id="WP_272735969.1">
    <property type="nucleotide sequence ID" value="NZ_CP116942.1"/>
</dbReference>
<dbReference type="InterPro" id="IPR029063">
    <property type="entry name" value="SAM-dependent_MTases_sf"/>
</dbReference>
<accession>A0AAE9YEJ9</accession>
<dbReference type="PROSITE" id="PS00092">
    <property type="entry name" value="N6_MTASE"/>
    <property type="match status" value="1"/>
</dbReference>
<dbReference type="Gene3D" id="3.40.50.150">
    <property type="entry name" value="Vaccinia Virus protein VP39"/>
    <property type="match status" value="1"/>
</dbReference>
<evidence type="ECO:0000256" key="6">
    <source>
        <dbReference type="SAM" id="MobiDB-lite"/>
    </source>
</evidence>
<evidence type="ECO:0000256" key="4">
    <source>
        <dbReference type="ARBA" id="ARBA00048391"/>
    </source>
</evidence>
<evidence type="ECO:0000256" key="5">
    <source>
        <dbReference type="HAMAP-Rule" id="MF_02126"/>
    </source>
</evidence>
<dbReference type="Pfam" id="PF17827">
    <property type="entry name" value="PrmC_N"/>
    <property type="match status" value="1"/>
</dbReference>
<dbReference type="SUPFAM" id="SSF53335">
    <property type="entry name" value="S-adenosyl-L-methionine-dependent methyltransferases"/>
    <property type="match status" value="1"/>
</dbReference>
<evidence type="ECO:0000256" key="2">
    <source>
        <dbReference type="ARBA" id="ARBA00022679"/>
    </source>
</evidence>
<dbReference type="PANTHER" id="PTHR18895:SF74">
    <property type="entry name" value="MTRF1L RELEASE FACTOR GLUTAMINE METHYLTRANSFERASE"/>
    <property type="match status" value="1"/>
</dbReference>
<sequence>MADTPEPDTPEPEVPEPLPEDLSAAEPPPEDVGPTRTDVGLGDGTVAWRALMAEAADALVEVGIASADVEARRIVEEASGREGAELHAHLDEPATVGGVAALDRMVERRRAGEPLQYVLGRWGFRTLDLMVDDRVLIPRSETEGVVDHVLAELDRHVADDGGAPVVVDLGCGSGAIGLAVAAERPATEVHAVDVEPGAVAVARANLAGLGMAGSSVTLHEGSWYAPLPPDLAGRVAVVASNPPYVAASDELPHEVGGWEPAAALVPGPTGLEAIEVIVAEAATWLAPGGALVVEIGESQGEAVRAQAEAAGLVDVEVRPDLLGRDRALVARAPR</sequence>
<dbReference type="InterPro" id="IPR007848">
    <property type="entry name" value="Small_mtfrase_dom"/>
</dbReference>
<evidence type="ECO:0000256" key="3">
    <source>
        <dbReference type="ARBA" id="ARBA00022691"/>
    </source>
</evidence>
<dbReference type="InterPro" id="IPR040758">
    <property type="entry name" value="PrmC_N"/>
</dbReference>
<keyword evidence="2 5" id="KW-0808">Transferase</keyword>
<dbReference type="NCBIfam" id="TIGR03534">
    <property type="entry name" value="RF_mod_PrmC"/>
    <property type="match status" value="1"/>
</dbReference>
<dbReference type="HAMAP" id="MF_02126">
    <property type="entry name" value="RF_methyltr_PrmC"/>
    <property type="match status" value="1"/>
</dbReference>
<protein>
    <recommendedName>
        <fullName evidence="5">Release factor glutamine methyltransferase</fullName>
        <shortName evidence="5">RF MTase</shortName>
        <ecNumber evidence="5">2.1.1.297</ecNumber>
    </recommendedName>
    <alternativeName>
        <fullName evidence="5">N5-glutamine methyltransferase PrmC</fullName>
    </alternativeName>
    <alternativeName>
        <fullName evidence="5">Protein-(glutamine-N5) MTase PrmC</fullName>
    </alternativeName>
    <alternativeName>
        <fullName evidence="5">Protein-glutamine N-methyltransferase PrmC</fullName>
    </alternativeName>
</protein>
<dbReference type="AlphaFoldDB" id="A0AAE9YEJ9"/>
<name>A0AAE9YEJ9_9ACTN</name>
<organism evidence="9 10">
    <name type="scientific">Iamia majanohamensis</name>
    <dbReference type="NCBI Taxonomy" id="467976"/>
    <lineage>
        <taxon>Bacteria</taxon>
        <taxon>Bacillati</taxon>
        <taxon>Actinomycetota</taxon>
        <taxon>Acidimicrobiia</taxon>
        <taxon>Acidimicrobiales</taxon>
        <taxon>Iamiaceae</taxon>
        <taxon>Iamia</taxon>
    </lineage>
</organism>
<dbReference type="Gene3D" id="1.10.8.10">
    <property type="entry name" value="DNA helicase RuvA subunit, C-terminal domain"/>
    <property type="match status" value="1"/>
</dbReference>
<feature type="region of interest" description="Disordered" evidence="6">
    <location>
        <begin position="1"/>
        <end position="40"/>
    </location>
</feature>
<dbReference type="GO" id="GO:0032259">
    <property type="term" value="P:methylation"/>
    <property type="evidence" value="ECO:0007669"/>
    <property type="project" value="UniProtKB-KW"/>
</dbReference>
<dbReference type="InterPro" id="IPR019874">
    <property type="entry name" value="RF_methyltr_PrmC"/>
</dbReference>
<dbReference type="InterPro" id="IPR050320">
    <property type="entry name" value="N5-glutamine_MTase"/>
</dbReference>
<dbReference type="PANTHER" id="PTHR18895">
    <property type="entry name" value="HEMK METHYLTRANSFERASE"/>
    <property type="match status" value="1"/>
</dbReference>
<comment type="similarity">
    <text evidence="5">Belongs to the protein N5-glutamine methyltransferase family. PrmC subfamily.</text>
</comment>
<feature type="compositionally biased region" description="Acidic residues" evidence="6">
    <location>
        <begin position="1"/>
        <end position="14"/>
    </location>
</feature>
<feature type="domain" description="Methyltransferase small" evidence="7">
    <location>
        <begin position="165"/>
        <end position="249"/>
    </location>
</feature>
<evidence type="ECO:0000259" key="7">
    <source>
        <dbReference type="Pfam" id="PF05175"/>
    </source>
</evidence>
<keyword evidence="1 5" id="KW-0489">Methyltransferase</keyword>
<dbReference type="Pfam" id="PF05175">
    <property type="entry name" value="MTS"/>
    <property type="match status" value="1"/>
</dbReference>
<dbReference type="GO" id="GO:0003676">
    <property type="term" value="F:nucleic acid binding"/>
    <property type="evidence" value="ECO:0007669"/>
    <property type="project" value="InterPro"/>
</dbReference>
<feature type="domain" description="Release factor glutamine methyltransferase N-terminal" evidence="8">
    <location>
        <begin position="51"/>
        <end position="120"/>
    </location>
</feature>
<dbReference type="Proteomes" id="UP001216390">
    <property type="component" value="Chromosome"/>
</dbReference>
<reference evidence="9" key="1">
    <citation type="submission" date="2023-01" db="EMBL/GenBank/DDBJ databases">
        <title>The diversity of Class Acidimicrobiia in South China Sea sediment environments and the proposal of Iamia marina sp. nov., a novel species of the genus Iamia.</title>
        <authorList>
            <person name="He Y."/>
            <person name="Tian X."/>
        </authorList>
    </citation>
    <scope>NUCLEOTIDE SEQUENCE</scope>
    <source>
        <strain evidence="9">DSM 19957</strain>
    </source>
</reference>
<keyword evidence="10" id="KW-1185">Reference proteome</keyword>
<feature type="binding site" evidence="5">
    <location>
        <begin position="170"/>
        <end position="174"/>
    </location>
    <ligand>
        <name>S-adenosyl-L-methionine</name>
        <dbReference type="ChEBI" id="CHEBI:59789"/>
    </ligand>
</feature>
<dbReference type="EC" id="2.1.1.297" evidence="5"/>
<feature type="binding site" evidence="5">
    <location>
        <position position="223"/>
    </location>
    <ligand>
        <name>S-adenosyl-L-methionine</name>
        <dbReference type="ChEBI" id="CHEBI:59789"/>
    </ligand>
</feature>
<dbReference type="InterPro" id="IPR004556">
    <property type="entry name" value="HemK-like"/>
</dbReference>
<proteinExistence type="inferred from homology"/>
<keyword evidence="3 5" id="KW-0949">S-adenosyl-L-methionine</keyword>
<comment type="function">
    <text evidence="5">Methylates the class 1 translation termination release factors RF1/PrfA and RF2/PrfB on the glutamine residue of the universally conserved GGQ motif.</text>
</comment>
<evidence type="ECO:0000313" key="9">
    <source>
        <dbReference type="EMBL" id="WCO66446.1"/>
    </source>
</evidence>
<feature type="binding site" evidence="5">
    <location>
        <position position="241"/>
    </location>
    <ligand>
        <name>S-adenosyl-L-methionine</name>
        <dbReference type="ChEBI" id="CHEBI:59789"/>
    </ligand>
</feature>
<evidence type="ECO:0000313" key="10">
    <source>
        <dbReference type="Proteomes" id="UP001216390"/>
    </source>
</evidence>
<evidence type="ECO:0000256" key="1">
    <source>
        <dbReference type="ARBA" id="ARBA00022603"/>
    </source>
</evidence>
<dbReference type="NCBIfam" id="TIGR00536">
    <property type="entry name" value="hemK_fam"/>
    <property type="match status" value="1"/>
</dbReference>
<dbReference type="InterPro" id="IPR002052">
    <property type="entry name" value="DNA_methylase_N6_adenine_CS"/>
</dbReference>
<comment type="catalytic activity">
    <reaction evidence="4 5">
        <text>L-glutaminyl-[peptide chain release factor] + S-adenosyl-L-methionine = N(5)-methyl-L-glutaminyl-[peptide chain release factor] + S-adenosyl-L-homocysteine + H(+)</text>
        <dbReference type="Rhea" id="RHEA:42896"/>
        <dbReference type="Rhea" id="RHEA-COMP:10271"/>
        <dbReference type="Rhea" id="RHEA-COMP:10272"/>
        <dbReference type="ChEBI" id="CHEBI:15378"/>
        <dbReference type="ChEBI" id="CHEBI:30011"/>
        <dbReference type="ChEBI" id="CHEBI:57856"/>
        <dbReference type="ChEBI" id="CHEBI:59789"/>
        <dbReference type="ChEBI" id="CHEBI:61891"/>
        <dbReference type="EC" id="2.1.1.297"/>
    </reaction>
</comment>
<gene>
    <name evidence="5 9" type="primary">prmC</name>
    <name evidence="9" type="ORF">PO878_18265</name>
</gene>
<evidence type="ECO:0000259" key="8">
    <source>
        <dbReference type="Pfam" id="PF17827"/>
    </source>
</evidence>